<gene>
    <name evidence="1" type="ORF">S01H1_47004</name>
</gene>
<comment type="caution">
    <text evidence="1">The sequence shown here is derived from an EMBL/GenBank/DDBJ whole genome shotgun (WGS) entry which is preliminary data.</text>
</comment>
<protein>
    <recommendedName>
        <fullName evidence="2">BRO1 domain-containing protein</fullName>
    </recommendedName>
</protein>
<accession>X0W466</accession>
<organism evidence="1">
    <name type="scientific">marine sediment metagenome</name>
    <dbReference type="NCBI Taxonomy" id="412755"/>
    <lineage>
        <taxon>unclassified sequences</taxon>
        <taxon>metagenomes</taxon>
        <taxon>ecological metagenomes</taxon>
    </lineage>
</organism>
<feature type="non-terminal residue" evidence="1">
    <location>
        <position position="262"/>
    </location>
</feature>
<evidence type="ECO:0008006" key="2">
    <source>
        <dbReference type="Google" id="ProtNLM"/>
    </source>
</evidence>
<reference evidence="1" key="1">
    <citation type="journal article" date="2014" name="Front. Microbiol.">
        <title>High frequency of phylogenetically diverse reductive dehalogenase-homologous genes in deep subseafloor sedimentary metagenomes.</title>
        <authorList>
            <person name="Kawai M."/>
            <person name="Futagami T."/>
            <person name="Toyoda A."/>
            <person name="Takaki Y."/>
            <person name="Nishi S."/>
            <person name="Hori S."/>
            <person name="Arai W."/>
            <person name="Tsubouchi T."/>
            <person name="Morono Y."/>
            <person name="Uchiyama I."/>
            <person name="Ito T."/>
            <person name="Fujiyama A."/>
            <person name="Inagaki F."/>
            <person name="Takami H."/>
        </authorList>
    </citation>
    <scope>NUCLEOTIDE SEQUENCE</scope>
    <source>
        <strain evidence="1">Expedition CK06-06</strain>
    </source>
</reference>
<dbReference type="EMBL" id="BARS01030117">
    <property type="protein sequence ID" value="GAG18107.1"/>
    <property type="molecule type" value="Genomic_DNA"/>
</dbReference>
<dbReference type="AlphaFoldDB" id="X0W466"/>
<evidence type="ECO:0000313" key="1">
    <source>
        <dbReference type="EMBL" id="GAG18107.1"/>
    </source>
</evidence>
<feature type="non-terminal residue" evidence="1">
    <location>
        <position position="1"/>
    </location>
</feature>
<name>X0W466_9ZZZZ</name>
<sequence>GLDDLNLVKEYTIILNVNYKDENQKKILQELDITSQFHEENTDIEIQDLTFECARALWVLAKAYSQISDVFDEEEDWENAVISMVESSKMYKTAAYFSAAAVNQYEKGITLSPEELELSSEEARIFAQSVAATREESKNNKYFASKLYSGLSVMSKRLFYLRKHEEKKRQQIRAQFHYDMGRACDLKAQASIESSITDINKEKVMKLKQKAQFYYLKAKDIWENMITNLKDLSSDEAENIENNISIINDHIKEIDEEQLDYE</sequence>
<proteinExistence type="predicted"/>